<keyword evidence="1" id="KW-0472">Membrane</keyword>
<keyword evidence="1" id="KW-0812">Transmembrane</keyword>
<protein>
    <submittedName>
        <fullName evidence="2">Uncharacterized protein</fullName>
    </submittedName>
</protein>
<dbReference type="RefSeq" id="WP_394607384.1">
    <property type="nucleotide sequence ID" value="NZ_JBIHSN010000002.1"/>
</dbReference>
<name>A0ABW7IVE0_9VIBR</name>
<keyword evidence="1" id="KW-1133">Transmembrane helix</keyword>
<feature type="transmembrane region" description="Helical" evidence="1">
    <location>
        <begin position="6"/>
        <end position="39"/>
    </location>
</feature>
<evidence type="ECO:0000313" key="3">
    <source>
        <dbReference type="Proteomes" id="UP001607151"/>
    </source>
</evidence>
<sequence length="58" mass="6096">MSKLLVVLSVIVLVGVSIISSGVVAALAELAAFAVVIVWALKSKQAVKRNETQIEPHV</sequence>
<evidence type="ECO:0000256" key="1">
    <source>
        <dbReference type="SAM" id="Phobius"/>
    </source>
</evidence>
<reference evidence="2 3" key="1">
    <citation type="submission" date="2024-10" db="EMBL/GenBank/DDBJ databases">
        <authorList>
            <person name="Yibar A."/>
            <person name="Saticioglu I.B."/>
            <person name="Duman M."/>
            <person name="Ajmi N."/>
            <person name="Gurler F."/>
            <person name="Ay H."/>
            <person name="Onuk E."/>
            <person name="Guler S."/>
            <person name="Romalde J.L."/>
        </authorList>
    </citation>
    <scope>NUCLEOTIDE SEQUENCE [LARGE SCALE GENOMIC DNA]</scope>
    <source>
        <strain evidence="2 3">14-MA-B</strain>
    </source>
</reference>
<gene>
    <name evidence="2" type="ORF">ACGRQ9_05120</name>
</gene>
<dbReference type="EMBL" id="JBIHSN010000002">
    <property type="protein sequence ID" value="MFH0264879.1"/>
    <property type="molecule type" value="Genomic_DNA"/>
</dbReference>
<evidence type="ECO:0000313" key="2">
    <source>
        <dbReference type="EMBL" id="MFH0264879.1"/>
    </source>
</evidence>
<dbReference type="Proteomes" id="UP001607151">
    <property type="component" value="Unassembled WGS sequence"/>
</dbReference>
<organism evidence="2 3">
    <name type="scientific">Vibrio rumoiensis</name>
    <dbReference type="NCBI Taxonomy" id="76258"/>
    <lineage>
        <taxon>Bacteria</taxon>
        <taxon>Pseudomonadati</taxon>
        <taxon>Pseudomonadota</taxon>
        <taxon>Gammaproteobacteria</taxon>
        <taxon>Vibrionales</taxon>
        <taxon>Vibrionaceae</taxon>
        <taxon>Vibrio</taxon>
    </lineage>
</organism>
<accession>A0ABW7IVE0</accession>
<comment type="caution">
    <text evidence="2">The sequence shown here is derived from an EMBL/GenBank/DDBJ whole genome shotgun (WGS) entry which is preliminary data.</text>
</comment>
<keyword evidence="3" id="KW-1185">Reference proteome</keyword>
<proteinExistence type="predicted"/>